<dbReference type="GO" id="GO:0061928">
    <property type="term" value="F:glutathione specific gamma-glutamylcyclotransferase activity"/>
    <property type="evidence" value="ECO:0007669"/>
    <property type="project" value="UniProtKB-EC"/>
</dbReference>
<sequence>MGIDRIFGYGSLIWKPPPFVTGRVPCYVKGYTRRFAQLSHDHRGTPENPGLVVTLVPNSEWLKLAGAETYPCSYVWGVMYTIEPSHTGEVKRYLDEREKDGYELMEVDVFVVEDGQERWYGKSSIYVGHTTNPSFCRPPTHDQLAAQIYRSVGPSGPNKEYLYHLKREVEALCPDANDPYLRDLECLVKQLDQVSHS</sequence>
<evidence type="ECO:0000313" key="5">
    <source>
        <dbReference type="EMBL" id="PLW50414.1"/>
    </source>
</evidence>
<dbReference type="EMBL" id="PGCJ01000889">
    <property type="protein sequence ID" value="PLW15698.1"/>
    <property type="molecule type" value="Genomic_DNA"/>
</dbReference>
<dbReference type="InterPro" id="IPR013024">
    <property type="entry name" value="GGCT-like"/>
</dbReference>
<dbReference type="PANTHER" id="PTHR12192">
    <property type="entry name" value="CATION TRANSPORT PROTEIN CHAC-RELATED"/>
    <property type="match status" value="1"/>
</dbReference>
<evidence type="ECO:0000313" key="7">
    <source>
        <dbReference type="Proteomes" id="UP000235392"/>
    </source>
</evidence>
<dbReference type="InterPro" id="IPR006840">
    <property type="entry name" value="ChaC"/>
</dbReference>
<dbReference type="Pfam" id="PF04752">
    <property type="entry name" value="ChaC"/>
    <property type="match status" value="1"/>
</dbReference>
<dbReference type="EC" id="4.3.2.7" evidence="1"/>
<reference evidence="6 7" key="1">
    <citation type="submission" date="2017-11" db="EMBL/GenBank/DDBJ databases">
        <title>De novo assembly and phasing of dikaryotic genomes from two isolates of Puccinia coronata f. sp. avenae, the causal agent of oat crown rust.</title>
        <authorList>
            <person name="Miller M.E."/>
            <person name="Zhang Y."/>
            <person name="Omidvar V."/>
            <person name="Sperschneider J."/>
            <person name="Schwessinger B."/>
            <person name="Raley C."/>
            <person name="Palmer J.M."/>
            <person name="Garnica D."/>
            <person name="Upadhyaya N."/>
            <person name="Rathjen J."/>
            <person name="Taylor J.M."/>
            <person name="Park R.F."/>
            <person name="Dodds P.N."/>
            <person name="Hirsch C.D."/>
            <person name="Kianian S.F."/>
            <person name="Figueroa M."/>
        </authorList>
    </citation>
    <scope>NUCLEOTIDE SEQUENCE [LARGE SCALE GENOMIC DNA]</scope>
    <source>
        <strain evidence="3">12NC29</strain>
        <strain evidence="4">12SD80</strain>
    </source>
</reference>
<evidence type="ECO:0000313" key="6">
    <source>
        <dbReference type="Proteomes" id="UP000235388"/>
    </source>
</evidence>
<organism evidence="4 7">
    <name type="scientific">Puccinia coronata f. sp. avenae</name>
    <dbReference type="NCBI Taxonomy" id="200324"/>
    <lineage>
        <taxon>Eukaryota</taxon>
        <taxon>Fungi</taxon>
        <taxon>Dikarya</taxon>
        <taxon>Basidiomycota</taxon>
        <taxon>Pucciniomycotina</taxon>
        <taxon>Pucciniomycetes</taxon>
        <taxon>Pucciniales</taxon>
        <taxon>Pucciniaceae</taxon>
        <taxon>Puccinia</taxon>
    </lineage>
</organism>
<dbReference type="GO" id="GO:0005737">
    <property type="term" value="C:cytoplasm"/>
    <property type="evidence" value="ECO:0007669"/>
    <property type="project" value="TreeGrafter"/>
</dbReference>
<keyword evidence="2" id="KW-0456">Lyase</keyword>
<evidence type="ECO:0000256" key="2">
    <source>
        <dbReference type="ARBA" id="ARBA00023239"/>
    </source>
</evidence>
<dbReference type="InterPro" id="IPR036568">
    <property type="entry name" value="GGCT-like_sf"/>
</dbReference>
<dbReference type="EMBL" id="PGCI01000036">
    <property type="protein sequence ID" value="PLW46820.1"/>
    <property type="molecule type" value="Genomic_DNA"/>
</dbReference>
<dbReference type="Proteomes" id="UP000235392">
    <property type="component" value="Unassembled WGS sequence"/>
</dbReference>
<dbReference type="OrthoDB" id="5894at2759"/>
<gene>
    <name evidence="5" type="ORF">PCANC_07584</name>
    <name evidence="3" type="ORF">PCANC_14325</name>
    <name evidence="4" type="ORF">PCASD_05985</name>
</gene>
<dbReference type="CDD" id="cd06661">
    <property type="entry name" value="GGCT_like"/>
    <property type="match status" value="1"/>
</dbReference>
<dbReference type="AlphaFoldDB" id="A0A2N5V9X6"/>
<accession>A0A2N5V9X6</accession>
<evidence type="ECO:0000256" key="1">
    <source>
        <dbReference type="ARBA" id="ARBA00012344"/>
    </source>
</evidence>
<dbReference type="Gene3D" id="3.10.490.10">
    <property type="entry name" value="Gamma-glutamyl cyclotransferase-like"/>
    <property type="match status" value="1"/>
</dbReference>
<evidence type="ECO:0000313" key="3">
    <source>
        <dbReference type="EMBL" id="PLW15698.1"/>
    </source>
</evidence>
<dbReference type="EMBL" id="PGCJ01000090">
    <property type="protein sequence ID" value="PLW50414.1"/>
    <property type="molecule type" value="Genomic_DNA"/>
</dbReference>
<comment type="caution">
    <text evidence="4">The sequence shown here is derived from an EMBL/GenBank/DDBJ whole genome shotgun (WGS) entry which is preliminary data.</text>
</comment>
<keyword evidence="6" id="KW-1185">Reference proteome</keyword>
<dbReference type="PANTHER" id="PTHR12192:SF2">
    <property type="entry name" value="GLUTATHIONE-SPECIFIC GAMMA-GLUTAMYLCYCLOTRANSFERASE 2"/>
    <property type="match status" value="1"/>
</dbReference>
<dbReference type="GO" id="GO:0006751">
    <property type="term" value="P:glutathione catabolic process"/>
    <property type="evidence" value="ECO:0007669"/>
    <property type="project" value="InterPro"/>
</dbReference>
<name>A0A2N5V9X6_9BASI</name>
<proteinExistence type="predicted"/>
<protein>
    <recommendedName>
        <fullName evidence="1">glutathione-specific gamma-glutamylcyclotransferase</fullName>
        <ecNumber evidence="1">4.3.2.7</ecNumber>
    </recommendedName>
</protein>
<dbReference type="SUPFAM" id="SSF110857">
    <property type="entry name" value="Gamma-glutamyl cyclotransferase-like"/>
    <property type="match status" value="1"/>
</dbReference>
<dbReference type="FunFam" id="3.10.490.10:FF:000032">
    <property type="entry name" value="Gamma-glutamylcyclotransferase"/>
    <property type="match status" value="1"/>
</dbReference>
<evidence type="ECO:0000313" key="4">
    <source>
        <dbReference type="EMBL" id="PLW46820.1"/>
    </source>
</evidence>
<dbReference type="Proteomes" id="UP000235388">
    <property type="component" value="Unassembled WGS sequence"/>
</dbReference>
<dbReference type="STRING" id="200324.A0A2N5V9X6"/>